<protein>
    <submittedName>
        <fullName evidence="4">Uncharacterized protein</fullName>
    </submittedName>
</protein>
<evidence type="ECO:0000313" key="4">
    <source>
        <dbReference type="WBParaSite" id="Gr19_v10_g13061.t1"/>
    </source>
</evidence>
<organism evidence="3 4">
    <name type="scientific">Globodera rostochiensis</name>
    <name type="common">Golden nematode worm</name>
    <name type="synonym">Heterodera rostochiensis</name>
    <dbReference type="NCBI Taxonomy" id="31243"/>
    <lineage>
        <taxon>Eukaryota</taxon>
        <taxon>Metazoa</taxon>
        <taxon>Ecdysozoa</taxon>
        <taxon>Nematoda</taxon>
        <taxon>Chromadorea</taxon>
        <taxon>Rhabditida</taxon>
        <taxon>Tylenchina</taxon>
        <taxon>Tylenchomorpha</taxon>
        <taxon>Tylenchoidea</taxon>
        <taxon>Heteroderidae</taxon>
        <taxon>Heteroderinae</taxon>
        <taxon>Globodera</taxon>
    </lineage>
</organism>
<reference evidence="4" key="1">
    <citation type="submission" date="2022-11" db="UniProtKB">
        <authorList>
            <consortium name="WormBaseParasite"/>
        </authorList>
    </citation>
    <scope>IDENTIFICATION</scope>
</reference>
<keyword evidence="2" id="KW-1133">Transmembrane helix</keyword>
<keyword evidence="2" id="KW-0472">Membrane</keyword>
<dbReference type="WBParaSite" id="Gr19_v10_g13061.t1">
    <property type="protein sequence ID" value="Gr19_v10_g13061.t1"/>
    <property type="gene ID" value="Gr19_v10_g13061"/>
</dbReference>
<keyword evidence="2" id="KW-0812">Transmembrane</keyword>
<feature type="compositionally biased region" description="Pro residues" evidence="1">
    <location>
        <begin position="92"/>
        <end position="112"/>
    </location>
</feature>
<feature type="transmembrane region" description="Helical" evidence="2">
    <location>
        <begin position="136"/>
        <end position="153"/>
    </location>
</feature>
<name>A0A914H2H3_GLORO</name>
<feature type="compositionally biased region" description="Polar residues" evidence="1">
    <location>
        <begin position="115"/>
        <end position="129"/>
    </location>
</feature>
<dbReference type="AlphaFoldDB" id="A0A914H2H3"/>
<dbReference type="Proteomes" id="UP000887572">
    <property type="component" value="Unplaced"/>
</dbReference>
<evidence type="ECO:0000313" key="3">
    <source>
        <dbReference type="Proteomes" id="UP000887572"/>
    </source>
</evidence>
<feature type="transmembrane region" description="Helical" evidence="2">
    <location>
        <begin position="198"/>
        <end position="223"/>
    </location>
</feature>
<sequence length="258" mass="28308">MGNLLSVEMAPHYHAAQPEEHCPEPFHWTFFPLLALTLAMSIVLARVALFLFNHLLIKYLHRPGQNPRVEPTPSYNPPTPAPALDRQVGIPRQPPFPPPTPQGDIPLPPPRAPRNHSNLSTAPPNRRTPPSVTPTYLFLAVLVIIFSTPHISARPTAKNWPKAVAKNSLPLLASSALYFGVDAISSAVEKKEPEPFPISLPVALTCLGILLLLTILKILTLFINFRKPPSPSDNPPIELGEISSALQELINRSNPPNK</sequence>
<accession>A0A914H2H3</accession>
<keyword evidence="3" id="KW-1185">Reference proteome</keyword>
<feature type="region of interest" description="Disordered" evidence="1">
    <location>
        <begin position="67"/>
        <end position="129"/>
    </location>
</feature>
<evidence type="ECO:0000256" key="2">
    <source>
        <dbReference type="SAM" id="Phobius"/>
    </source>
</evidence>
<feature type="transmembrane region" description="Helical" evidence="2">
    <location>
        <begin position="30"/>
        <end position="52"/>
    </location>
</feature>
<proteinExistence type="predicted"/>
<evidence type="ECO:0000256" key="1">
    <source>
        <dbReference type="SAM" id="MobiDB-lite"/>
    </source>
</evidence>